<dbReference type="GO" id="GO:0043565">
    <property type="term" value="F:sequence-specific DNA binding"/>
    <property type="evidence" value="ECO:0007669"/>
    <property type="project" value="InterPro"/>
</dbReference>
<feature type="domain" description="Sigma-54 factor interaction" evidence="7">
    <location>
        <begin position="207"/>
        <end position="436"/>
    </location>
</feature>
<keyword evidence="1" id="KW-0547">Nucleotide-binding</keyword>
<keyword evidence="5" id="KW-0010">Activator</keyword>
<evidence type="ECO:0000256" key="2">
    <source>
        <dbReference type="ARBA" id="ARBA00022840"/>
    </source>
</evidence>
<dbReference type="Pfam" id="PF01590">
    <property type="entry name" value="GAF"/>
    <property type="match status" value="1"/>
</dbReference>
<dbReference type="FunFam" id="1.10.8.60:FF:000014">
    <property type="entry name" value="DNA-binding transcriptional regulator NtrC"/>
    <property type="match status" value="1"/>
</dbReference>
<dbReference type="InterPro" id="IPR002078">
    <property type="entry name" value="Sigma_54_int"/>
</dbReference>
<dbReference type="InterPro" id="IPR025662">
    <property type="entry name" value="Sigma_54_int_dom_ATP-bd_1"/>
</dbReference>
<dbReference type="PROSITE" id="PS00675">
    <property type="entry name" value="SIGMA54_INTERACT_1"/>
    <property type="match status" value="1"/>
</dbReference>
<dbReference type="SUPFAM" id="SSF55781">
    <property type="entry name" value="GAF domain-like"/>
    <property type="match status" value="1"/>
</dbReference>
<dbReference type="InterPro" id="IPR003593">
    <property type="entry name" value="AAA+_ATPase"/>
</dbReference>
<dbReference type="PROSITE" id="PS50045">
    <property type="entry name" value="SIGMA54_INTERACT_4"/>
    <property type="match status" value="1"/>
</dbReference>
<dbReference type="Pfam" id="PF25601">
    <property type="entry name" value="AAA_lid_14"/>
    <property type="match status" value="1"/>
</dbReference>
<sequence length="521" mass="58296">MEVCCKKGGDECYGVQELKLLFEISERLISSRELNKDLTPILRLVVEHLGAERSFVTILNRKSSRIAIEAACGLSSSQQARGSYTLGEGVIGRVIELGQPVVISEISKSKLFVNKTKSELTRDGQELSFICVPLMEDNQVNGALSVIRIYNPNISYEEDVRLMSVVGSLIASVAHYQQEKLEELELLRQRNRDLKTQLDSDLQPKGMVGSSGKMRDVYGLISMVAPTASTVLIRGESGSGKELIAESIHSNSQRDKGPMIKVNCSALPDSLIESELFGHEKGAFTGADQKRTGRFELAHNGTIFLDEIGDLPQATQVKILRILQEREFERLGGTETIHVDVRIIAATNRNLEELIESGEFREDLFYRINVFPVYLPPLRDRREDIPLLVDHFIEKFNKRNDANIKRITTTALNMLMVYSWPGNIRELENCIERACILSRDGVIHSYQLPPTLQTADSTNTKSGGGLMDSVERIEKQLIIEALTSTGGNITRAAIQLKVTERMLGTRIKKYGIDVWRFKQVG</sequence>
<proteinExistence type="predicted"/>
<dbReference type="Gene3D" id="3.30.450.40">
    <property type="match status" value="1"/>
</dbReference>
<dbReference type="EMBL" id="QEWP01000002">
    <property type="protein sequence ID" value="PWE00572.1"/>
    <property type="molecule type" value="Genomic_DNA"/>
</dbReference>
<dbReference type="AlphaFoldDB" id="A0A2U2BBX2"/>
<dbReference type="InterPro" id="IPR002197">
    <property type="entry name" value="HTH_Fis"/>
</dbReference>
<dbReference type="InterPro" id="IPR025944">
    <property type="entry name" value="Sigma_54_int_dom_CS"/>
</dbReference>
<evidence type="ECO:0000256" key="6">
    <source>
        <dbReference type="ARBA" id="ARBA00023163"/>
    </source>
</evidence>
<reference evidence="8 9" key="1">
    <citation type="submission" date="2018-05" db="EMBL/GenBank/DDBJ databases">
        <title>Marinilabilia rubrum sp. nov., isolated from saltern sediment.</title>
        <authorList>
            <person name="Zhang R."/>
        </authorList>
    </citation>
    <scope>NUCLEOTIDE SEQUENCE [LARGE SCALE GENOMIC DNA]</scope>
    <source>
        <strain evidence="8 9">WTE16</strain>
    </source>
</reference>
<evidence type="ECO:0000256" key="4">
    <source>
        <dbReference type="ARBA" id="ARBA00023125"/>
    </source>
</evidence>
<protein>
    <submittedName>
        <fullName evidence="8">Sigma-54-dependent Fis family transcriptional regulator</fullName>
    </submittedName>
</protein>
<dbReference type="InterPro" id="IPR027417">
    <property type="entry name" value="P-loop_NTPase"/>
</dbReference>
<accession>A0A2U2BBX2</accession>
<dbReference type="PROSITE" id="PS00688">
    <property type="entry name" value="SIGMA54_INTERACT_3"/>
    <property type="match status" value="1"/>
</dbReference>
<organism evidence="8 9">
    <name type="scientific">Marinilabilia rubra</name>
    <dbReference type="NCBI Taxonomy" id="2162893"/>
    <lineage>
        <taxon>Bacteria</taxon>
        <taxon>Pseudomonadati</taxon>
        <taxon>Bacteroidota</taxon>
        <taxon>Bacteroidia</taxon>
        <taxon>Marinilabiliales</taxon>
        <taxon>Marinilabiliaceae</taxon>
        <taxon>Marinilabilia</taxon>
    </lineage>
</organism>
<evidence type="ECO:0000313" key="9">
    <source>
        <dbReference type="Proteomes" id="UP000244956"/>
    </source>
</evidence>
<dbReference type="GO" id="GO:0006355">
    <property type="term" value="P:regulation of DNA-templated transcription"/>
    <property type="evidence" value="ECO:0007669"/>
    <property type="project" value="InterPro"/>
</dbReference>
<dbReference type="OrthoDB" id="9767722at2"/>
<dbReference type="FunFam" id="3.40.50.300:FF:000006">
    <property type="entry name" value="DNA-binding transcriptional regulator NtrC"/>
    <property type="match status" value="1"/>
</dbReference>
<keyword evidence="6" id="KW-0804">Transcription</keyword>
<dbReference type="Gene3D" id="1.10.8.60">
    <property type="match status" value="1"/>
</dbReference>
<dbReference type="Pfam" id="PF02954">
    <property type="entry name" value="HTH_8"/>
    <property type="match status" value="1"/>
</dbReference>
<evidence type="ECO:0000256" key="1">
    <source>
        <dbReference type="ARBA" id="ARBA00022741"/>
    </source>
</evidence>
<dbReference type="Gene3D" id="3.40.50.300">
    <property type="entry name" value="P-loop containing nucleotide triphosphate hydrolases"/>
    <property type="match status" value="1"/>
</dbReference>
<dbReference type="SMART" id="SM00382">
    <property type="entry name" value="AAA"/>
    <property type="match status" value="1"/>
</dbReference>
<dbReference type="SUPFAM" id="SSF46689">
    <property type="entry name" value="Homeodomain-like"/>
    <property type="match status" value="1"/>
</dbReference>
<keyword evidence="4" id="KW-0238">DNA-binding</keyword>
<comment type="caution">
    <text evidence="8">The sequence shown here is derived from an EMBL/GenBank/DDBJ whole genome shotgun (WGS) entry which is preliminary data.</text>
</comment>
<dbReference type="GO" id="GO:0005524">
    <property type="term" value="F:ATP binding"/>
    <property type="evidence" value="ECO:0007669"/>
    <property type="project" value="UniProtKB-KW"/>
</dbReference>
<dbReference type="PANTHER" id="PTHR32071:SF57">
    <property type="entry name" value="C4-DICARBOXYLATE TRANSPORT TRANSCRIPTIONAL REGULATORY PROTEIN DCTD"/>
    <property type="match status" value="1"/>
</dbReference>
<keyword evidence="9" id="KW-1185">Reference proteome</keyword>
<gene>
    <name evidence="8" type="ORF">DDZ16_02950</name>
</gene>
<evidence type="ECO:0000259" key="7">
    <source>
        <dbReference type="PROSITE" id="PS50045"/>
    </source>
</evidence>
<dbReference type="RefSeq" id="WP_109262944.1">
    <property type="nucleotide sequence ID" value="NZ_QEWP01000002.1"/>
</dbReference>
<keyword evidence="3" id="KW-0805">Transcription regulation</keyword>
<dbReference type="PANTHER" id="PTHR32071">
    <property type="entry name" value="TRANSCRIPTIONAL REGULATORY PROTEIN"/>
    <property type="match status" value="1"/>
</dbReference>
<dbReference type="Proteomes" id="UP000244956">
    <property type="component" value="Unassembled WGS sequence"/>
</dbReference>
<name>A0A2U2BBX2_9BACT</name>
<dbReference type="PRINTS" id="PR01590">
    <property type="entry name" value="HTHFIS"/>
</dbReference>
<dbReference type="InterPro" id="IPR058031">
    <property type="entry name" value="AAA_lid_NorR"/>
</dbReference>
<dbReference type="Gene3D" id="1.10.10.60">
    <property type="entry name" value="Homeodomain-like"/>
    <property type="match status" value="1"/>
</dbReference>
<dbReference type="PROSITE" id="PS00676">
    <property type="entry name" value="SIGMA54_INTERACT_2"/>
    <property type="match status" value="1"/>
</dbReference>
<dbReference type="InterPro" id="IPR025943">
    <property type="entry name" value="Sigma_54_int_dom_ATP-bd_2"/>
</dbReference>
<evidence type="ECO:0000256" key="3">
    <source>
        <dbReference type="ARBA" id="ARBA00023015"/>
    </source>
</evidence>
<dbReference type="SMART" id="SM00065">
    <property type="entry name" value="GAF"/>
    <property type="match status" value="1"/>
</dbReference>
<dbReference type="CDD" id="cd00009">
    <property type="entry name" value="AAA"/>
    <property type="match status" value="1"/>
</dbReference>
<dbReference type="InterPro" id="IPR029016">
    <property type="entry name" value="GAF-like_dom_sf"/>
</dbReference>
<dbReference type="SUPFAM" id="SSF52540">
    <property type="entry name" value="P-loop containing nucleoside triphosphate hydrolases"/>
    <property type="match status" value="1"/>
</dbReference>
<dbReference type="InterPro" id="IPR009057">
    <property type="entry name" value="Homeodomain-like_sf"/>
</dbReference>
<keyword evidence="2" id="KW-0067">ATP-binding</keyword>
<dbReference type="InterPro" id="IPR003018">
    <property type="entry name" value="GAF"/>
</dbReference>
<evidence type="ECO:0000313" key="8">
    <source>
        <dbReference type="EMBL" id="PWE00572.1"/>
    </source>
</evidence>
<evidence type="ECO:0000256" key="5">
    <source>
        <dbReference type="ARBA" id="ARBA00023159"/>
    </source>
</evidence>
<dbReference type="Pfam" id="PF00158">
    <property type="entry name" value="Sigma54_activat"/>
    <property type="match status" value="1"/>
</dbReference>